<protein>
    <recommendedName>
        <fullName evidence="3">Response regulatory domain-containing protein</fullName>
    </recommendedName>
</protein>
<reference evidence="2" key="1">
    <citation type="journal article" date="2019" name="Int. J. Syst. Evol. Microbiol.">
        <title>The Global Catalogue of Microorganisms (GCM) 10K type strain sequencing project: providing services to taxonomists for standard genome sequencing and annotation.</title>
        <authorList>
            <consortium name="The Broad Institute Genomics Platform"/>
            <consortium name="The Broad Institute Genome Sequencing Center for Infectious Disease"/>
            <person name="Wu L."/>
            <person name="Ma J."/>
        </authorList>
    </citation>
    <scope>NUCLEOTIDE SEQUENCE [LARGE SCALE GENOMIC DNA]</scope>
    <source>
        <strain evidence="2">CECT 7956</strain>
    </source>
</reference>
<evidence type="ECO:0000313" key="1">
    <source>
        <dbReference type="EMBL" id="MFC3811348.1"/>
    </source>
</evidence>
<dbReference type="RefSeq" id="WP_379838189.1">
    <property type="nucleotide sequence ID" value="NZ_JBHRYQ010000001.1"/>
</dbReference>
<proteinExistence type="predicted"/>
<gene>
    <name evidence="1" type="ORF">ACFOOI_11850</name>
</gene>
<sequence length="215" mass="25008">MKYTLGVLDEESEQIETIEAIFEDVFKIVKIEFASSIEELMDIIKSEKIDVLSIDYKLKDHNSGFPFNGDYFFNELWDKFGDFPAFVLTQDVDNAKKESKKINPRFVVDKAQIYSFINPEYAAHKKKFVEELILEIEVHQNNIEEDIAELKVLEVLIENGEKLGDKENRYIELNNKLSKSISGYDAIPQKYFSEGTNERLDILIKHTEALLKKLD</sequence>
<evidence type="ECO:0008006" key="3">
    <source>
        <dbReference type="Google" id="ProtNLM"/>
    </source>
</evidence>
<dbReference type="Proteomes" id="UP001595616">
    <property type="component" value="Unassembled WGS sequence"/>
</dbReference>
<keyword evidence="2" id="KW-1185">Reference proteome</keyword>
<accession>A0ABV7YZG0</accession>
<name>A0ABV7YZG0_9BACT</name>
<evidence type="ECO:0000313" key="2">
    <source>
        <dbReference type="Proteomes" id="UP001595616"/>
    </source>
</evidence>
<dbReference type="EMBL" id="JBHRYQ010000001">
    <property type="protein sequence ID" value="MFC3811348.1"/>
    <property type="molecule type" value="Genomic_DNA"/>
</dbReference>
<comment type="caution">
    <text evidence="1">The sequence shown here is derived from an EMBL/GenBank/DDBJ whole genome shotgun (WGS) entry which is preliminary data.</text>
</comment>
<dbReference type="Gene3D" id="3.40.50.2300">
    <property type="match status" value="1"/>
</dbReference>
<organism evidence="1 2">
    <name type="scientific">Lacihabitans lacunae</name>
    <dbReference type="NCBI Taxonomy" id="1028214"/>
    <lineage>
        <taxon>Bacteria</taxon>
        <taxon>Pseudomonadati</taxon>
        <taxon>Bacteroidota</taxon>
        <taxon>Cytophagia</taxon>
        <taxon>Cytophagales</taxon>
        <taxon>Leadbetterellaceae</taxon>
        <taxon>Lacihabitans</taxon>
    </lineage>
</organism>